<keyword evidence="2" id="KW-1185">Reference proteome</keyword>
<sequence length="359" mass="40432">MRAQSGASLSSSSLKPQRQNRRLSLLAKTYTHALPILDRQVCHLPNPSNQGYQQYRHLILCTEHEHNTAIVSEASGFSAKLAYRDHLKYFIYGAMVYIALKDWEKAIHWLNIVISSPITGPVSKIMVEAYKKWLLVNLLGNGKLAPAPSGASSHVIRVYEALTKPYISLAEAFEKGDFGKLSREVELGRSIWQLDNNTGLVSQLVSTFDEFIVLKLGRTFSALKLSDVAWHRFSTGQLSPRETETYVASLVMSGRVGAVLVHLRDQSKPAMLRFASKRGQPLYWERHLQAKLKWESRLVKSVASGIDHGKADLGFSNEFFQFLHKNQRCADTPARVSFVAENEADDHIHGDEDIMDDMH</sequence>
<evidence type="ECO:0000313" key="2">
    <source>
        <dbReference type="Proteomes" id="UP001177260"/>
    </source>
</evidence>
<name>A0ACC3BII4_9EURO</name>
<protein>
    <submittedName>
        <fullName evidence="1">Uncharacterized protein</fullName>
    </submittedName>
</protein>
<gene>
    <name evidence="1" type="ORF">N8T08_000254</name>
</gene>
<comment type="caution">
    <text evidence="1">The sequence shown here is derived from an EMBL/GenBank/DDBJ whole genome shotgun (WGS) entry which is preliminary data.</text>
</comment>
<evidence type="ECO:0000313" key="1">
    <source>
        <dbReference type="EMBL" id="KAK1150352.1"/>
    </source>
</evidence>
<organism evidence="1 2">
    <name type="scientific">Aspergillus melleus</name>
    <dbReference type="NCBI Taxonomy" id="138277"/>
    <lineage>
        <taxon>Eukaryota</taxon>
        <taxon>Fungi</taxon>
        <taxon>Dikarya</taxon>
        <taxon>Ascomycota</taxon>
        <taxon>Pezizomycotina</taxon>
        <taxon>Eurotiomycetes</taxon>
        <taxon>Eurotiomycetidae</taxon>
        <taxon>Eurotiales</taxon>
        <taxon>Aspergillaceae</taxon>
        <taxon>Aspergillus</taxon>
        <taxon>Aspergillus subgen. Circumdati</taxon>
    </lineage>
</organism>
<dbReference type="EMBL" id="JAOPJF010000001">
    <property type="protein sequence ID" value="KAK1150352.1"/>
    <property type="molecule type" value="Genomic_DNA"/>
</dbReference>
<dbReference type="Proteomes" id="UP001177260">
    <property type="component" value="Unassembled WGS sequence"/>
</dbReference>
<accession>A0ACC3BII4</accession>
<proteinExistence type="predicted"/>
<reference evidence="1 2" key="1">
    <citation type="journal article" date="2023" name="ACS Omega">
        <title>Identification of the Neoaspergillic Acid Biosynthesis Gene Cluster by Establishing an In Vitro CRISPR-Ribonucleoprotein Genetic System in Aspergillus melleus.</title>
        <authorList>
            <person name="Yuan B."/>
            <person name="Grau M.F."/>
            <person name="Murata R.M."/>
            <person name="Torok T."/>
            <person name="Venkateswaran K."/>
            <person name="Stajich J.E."/>
            <person name="Wang C.C.C."/>
        </authorList>
    </citation>
    <scope>NUCLEOTIDE SEQUENCE [LARGE SCALE GENOMIC DNA]</scope>
    <source>
        <strain evidence="1 2">IMV 1140</strain>
    </source>
</reference>